<reference evidence="2 4" key="1">
    <citation type="journal article" date="2019" name="Sci. Rep.">
        <title>A high-quality genome of Eragrostis curvula grass provides insights into Poaceae evolution and supports new strategies to enhance forage quality.</title>
        <authorList>
            <person name="Carballo J."/>
            <person name="Santos B.A.C.M."/>
            <person name="Zappacosta D."/>
            <person name="Garbus I."/>
            <person name="Selva J.P."/>
            <person name="Gallo C.A."/>
            <person name="Diaz A."/>
            <person name="Albertini E."/>
            <person name="Caccamo M."/>
            <person name="Echenique V."/>
        </authorList>
    </citation>
    <scope>NUCLEOTIDE SEQUENCE [LARGE SCALE GENOMIC DNA]</scope>
    <source>
        <strain evidence="4">cv. Victoria</strain>
        <tissue evidence="2">Leaf</tissue>
    </source>
</reference>
<dbReference type="Gramene" id="TVU34769">
    <property type="protein sequence ID" value="TVU34769"/>
    <property type="gene ID" value="EJB05_16620"/>
</dbReference>
<dbReference type="Proteomes" id="UP000324897">
    <property type="component" value="Unassembled WGS sequence"/>
</dbReference>
<feature type="compositionally biased region" description="Low complexity" evidence="1">
    <location>
        <begin position="56"/>
        <end position="69"/>
    </location>
</feature>
<accession>A0A5J9VF53</accession>
<feature type="non-terminal residue" evidence="2">
    <location>
        <position position="1"/>
    </location>
</feature>
<keyword evidence="4" id="KW-1185">Reference proteome</keyword>
<sequence length="102" mass="10938">PTATPASADPRRSSNDDPPALRRPSAPPSAAAAGRPPPATPSSGRRRSFPAARPQSEPSPSPAVSSRRPLLLPFEVFQDRSYRFCLPASVVDRYGCLMIRIT</sequence>
<gene>
    <name evidence="2" type="ORF">EJB05_16620</name>
    <name evidence="3" type="ORF">EJB05_16652</name>
</gene>
<proteinExistence type="predicted"/>
<feature type="non-terminal residue" evidence="2">
    <location>
        <position position="102"/>
    </location>
</feature>
<evidence type="ECO:0000256" key="1">
    <source>
        <dbReference type="SAM" id="MobiDB-lite"/>
    </source>
</evidence>
<dbReference type="Gramene" id="TVU34800">
    <property type="protein sequence ID" value="TVU34800"/>
    <property type="gene ID" value="EJB05_16652"/>
</dbReference>
<feature type="region of interest" description="Disordered" evidence="1">
    <location>
        <begin position="1"/>
        <end position="69"/>
    </location>
</feature>
<dbReference type="EMBL" id="RWGY01000009">
    <property type="protein sequence ID" value="TVU34800.1"/>
    <property type="molecule type" value="Genomic_DNA"/>
</dbReference>
<feature type="compositionally biased region" description="Low complexity" evidence="1">
    <location>
        <begin position="22"/>
        <end position="34"/>
    </location>
</feature>
<evidence type="ECO:0000313" key="2">
    <source>
        <dbReference type="EMBL" id="TVU34769.1"/>
    </source>
</evidence>
<dbReference type="EMBL" id="RWGY01000009">
    <property type="protein sequence ID" value="TVU34769.1"/>
    <property type="molecule type" value="Genomic_DNA"/>
</dbReference>
<evidence type="ECO:0000313" key="4">
    <source>
        <dbReference type="Proteomes" id="UP000324897"/>
    </source>
</evidence>
<protein>
    <submittedName>
        <fullName evidence="2">Uncharacterized protein</fullName>
    </submittedName>
</protein>
<evidence type="ECO:0000313" key="3">
    <source>
        <dbReference type="EMBL" id="TVU34800.1"/>
    </source>
</evidence>
<dbReference type="AlphaFoldDB" id="A0A5J9VF53"/>
<name>A0A5J9VF53_9POAL</name>
<comment type="caution">
    <text evidence="2">The sequence shown here is derived from an EMBL/GenBank/DDBJ whole genome shotgun (WGS) entry which is preliminary data.</text>
</comment>
<organism evidence="2 4">
    <name type="scientific">Eragrostis curvula</name>
    <name type="common">weeping love grass</name>
    <dbReference type="NCBI Taxonomy" id="38414"/>
    <lineage>
        <taxon>Eukaryota</taxon>
        <taxon>Viridiplantae</taxon>
        <taxon>Streptophyta</taxon>
        <taxon>Embryophyta</taxon>
        <taxon>Tracheophyta</taxon>
        <taxon>Spermatophyta</taxon>
        <taxon>Magnoliopsida</taxon>
        <taxon>Liliopsida</taxon>
        <taxon>Poales</taxon>
        <taxon>Poaceae</taxon>
        <taxon>PACMAD clade</taxon>
        <taxon>Chloridoideae</taxon>
        <taxon>Eragrostideae</taxon>
        <taxon>Eragrostidinae</taxon>
        <taxon>Eragrostis</taxon>
    </lineage>
</organism>